<dbReference type="InterPro" id="IPR036890">
    <property type="entry name" value="HATPase_C_sf"/>
</dbReference>
<gene>
    <name evidence="19" type="ORF">A3F84_28395</name>
</gene>
<comment type="catalytic activity">
    <reaction evidence="1">
        <text>ATP + protein L-histidine = ADP + protein N-phospho-L-histidine.</text>
        <dbReference type="EC" id="2.7.13.3"/>
    </reaction>
</comment>
<dbReference type="GO" id="GO:0009927">
    <property type="term" value="F:histidine phosphotransfer kinase activity"/>
    <property type="evidence" value="ECO:0007669"/>
    <property type="project" value="TreeGrafter"/>
</dbReference>
<evidence type="ECO:0000256" key="14">
    <source>
        <dbReference type="PROSITE-ProRule" id="PRU00169"/>
    </source>
</evidence>
<evidence type="ECO:0000256" key="7">
    <source>
        <dbReference type="ARBA" id="ARBA00022840"/>
    </source>
</evidence>
<evidence type="ECO:0000256" key="9">
    <source>
        <dbReference type="ARBA" id="ARBA00023015"/>
    </source>
</evidence>
<feature type="domain" description="Response regulatory" evidence="18">
    <location>
        <begin position="5"/>
        <end position="121"/>
    </location>
</feature>
<evidence type="ECO:0000259" key="17">
    <source>
        <dbReference type="PROSITE" id="PS50109"/>
    </source>
</evidence>
<dbReference type="InterPro" id="IPR004358">
    <property type="entry name" value="Sig_transdc_His_kin-like_C"/>
</dbReference>
<dbReference type="GO" id="GO:0000155">
    <property type="term" value="F:phosphorelay sensor kinase activity"/>
    <property type="evidence" value="ECO:0007669"/>
    <property type="project" value="InterPro"/>
</dbReference>
<dbReference type="GO" id="GO:0005886">
    <property type="term" value="C:plasma membrane"/>
    <property type="evidence" value="ECO:0007669"/>
    <property type="project" value="TreeGrafter"/>
</dbReference>
<reference evidence="19 20" key="1">
    <citation type="journal article" date="2016" name="Nat. Commun.">
        <title>Thousands of microbial genomes shed light on interconnected biogeochemical processes in an aquifer system.</title>
        <authorList>
            <person name="Anantharaman K."/>
            <person name="Brown C.T."/>
            <person name="Hug L.A."/>
            <person name="Sharon I."/>
            <person name="Castelle C.J."/>
            <person name="Probst A.J."/>
            <person name="Thomas B.C."/>
            <person name="Singh A."/>
            <person name="Wilkins M.J."/>
            <person name="Karaoz U."/>
            <person name="Brodie E.L."/>
            <person name="Williams K.H."/>
            <person name="Hubbard S.S."/>
            <person name="Banfield J.F."/>
        </authorList>
    </citation>
    <scope>NUCLEOTIDE SEQUENCE [LARGE SCALE GENOMIC DNA]</scope>
    <source>
        <strain evidence="20">RIFCSPLOWO2_12_FULL_64_10</strain>
    </source>
</reference>
<evidence type="ECO:0000256" key="16">
    <source>
        <dbReference type="SAM" id="MobiDB-lite"/>
    </source>
</evidence>
<name>A0A1F6CCJ6_HANXR</name>
<evidence type="ECO:0000313" key="20">
    <source>
        <dbReference type="Proteomes" id="UP000178606"/>
    </source>
</evidence>
<comment type="subunit">
    <text evidence="12">At low DSF concentrations, interacts with RpfF.</text>
</comment>
<keyword evidence="11" id="KW-0804">Transcription</keyword>
<evidence type="ECO:0000313" key="19">
    <source>
        <dbReference type="EMBL" id="OGG46883.1"/>
    </source>
</evidence>
<dbReference type="SMART" id="SM00448">
    <property type="entry name" value="REC"/>
    <property type="match status" value="1"/>
</dbReference>
<keyword evidence="10" id="KW-0238">DNA-binding</keyword>
<dbReference type="FunFam" id="1.10.287.130:FF:000002">
    <property type="entry name" value="Two-component osmosensing histidine kinase"/>
    <property type="match status" value="1"/>
</dbReference>
<sequence length="409" mass="44940">MNAPKILIVDDTPANVKALRMRLSPEGYEVLEASDGLQALERVAQEKPDLVLLDVMMPGLNGFEVCRRVKSQPDTQFIPVVLVTALTDRESKVTGIEAGADDFINKPLDPDELRARVKSLLRTKSLHDELQRGYEELRRLTEDLKAANRQVQEATRRKSQFLANMSHELRTPMNAILGFTDLVLRRSGDALPDQQRDNLMKVKLSADHLLNLINDLLDLSKIEAGRVDIISASFHVKRLIANCCATVSPLVKPGVTLNYEVADDVGEAHTDEARLRQIIINLLSNALKFTEQGEVKVRVARPPTADRRPPPSIPGPPSSVVGRPSEDGFLEIAVSDTGIGIPPEALGYIFEEFRQVEGSPQQQKGTGLGLSITKKLTELLGGTIEVTSEVGRGSKFTVRIPAVYQAPVV</sequence>
<dbReference type="PRINTS" id="PR00344">
    <property type="entry name" value="BCTRLSENSOR"/>
</dbReference>
<evidence type="ECO:0000256" key="1">
    <source>
        <dbReference type="ARBA" id="ARBA00000085"/>
    </source>
</evidence>
<comment type="caution">
    <text evidence="19">The sequence shown here is derived from an EMBL/GenBank/DDBJ whole genome shotgun (WGS) entry which is preliminary data.</text>
</comment>
<dbReference type="PANTHER" id="PTHR43047">
    <property type="entry name" value="TWO-COMPONENT HISTIDINE PROTEIN KINASE"/>
    <property type="match status" value="1"/>
</dbReference>
<keyword evidence="6" id="KW-0418">Kinase</keyword>
<keyword evidence="4" id="KW-0808">Transferase</keyword>
<dbReference type="CDD" id="cd00082">
    <property type="entry name" value="HisKA"/>
    <property type="match status" value="1"/>
</dbReference>
<dbReference type="AlphaFoldDB" id="A0A1F6CCJ6"/>
<dbReference type="InterPro" id="IPR036097">
    <property type="entry name" value="HisK_dim/P_sf"/>
</dbReference>
<evidence type="ECO:0000256" key="6">
    <source>
        <dbReference type="ARBA" id="ARBA00022777"/>
    </source>
</evidence>
<dbReference type="Pfam" id="PF00072">
    <property type="entry name" value="Response_reg"/>
    <property type="match status" value="1"/>
</dbReference>
<keyword evidence="15" id="KW-0175">Coiled coil</keyword>
<dbReference type="FunFam" id="3.40.50.2300:FF:000001">
    <property type="entry name" value="DNA-binding response regulator PhoB"/>
    <property type="match status" value="1"/>
</dbReference>
<dbReference type="GO" id="GO:0005524">
    <property type="term" value="F:ATP binding"/>
    <property type="evidence" value="ECO:0007669"/>
    <property type="project" value="UniProtKB-KW"/>
</dbReference>
<organism evidence="19 20">
    <name type="scientific">Handelsmanbacteria sp. (strain RIFCSPLOWO2_12_FULL_64_10)</name>
    <dbReference type="NCBI Taxonomy" id="1817868"/>
    <lineage>
        <taxon>Bacteria</taxon>
        <taxon>Candidatus Handelsmaniibacteriota</taxon>
    </lineage>
</organism>
<evidence type="ECO:0000256" key="5">
    <source>
        <dbReference type="ARBA" id="ARBA00022741"/>
    </source>
</evidence>
<evidence type="ECO:0000256" key="4">
    <source>
        <dbReference type="ARBA" id="ARBA00022679"/>
    </source>
</evidence>
<evidence type="ECO:0000256" key="3">
    <source>
        <dbReference type="ARBA" id="ARBA00022553"/>
    </source>
</evidence>
<dbReference type="GO" id="GO:0003677">
    <property type="term" value="F:DNA binding"/>
    <property type="evidence" value="ECO:0007669"/>
    <property type="project" value="UniProtKB-KW"/>
</dbReference>
<dbReference type="PROSITE" id="PS50110">
    <property type="entry name" value="RESPONSE_REGULATORY"/>
    <property type="match status" value="1"/>
</dbReference>
<proteinExistence type="predicted"/>
<evidence type="ECO:0000256" key="12">
    <source>
        <dbReference type="ARBA" id="ARBA00064003"/>
    </source>
</evidence>
<dbReference type="InterPro" id="IPR011006">
    <property type="entry name" value="CheY-like_superfamily"/>
</dbReference>
<keyword evidence="3 14" id="KW-0597">Phosphoprotein</keyword>
<feature type="domain" description="Histidine kinase" evidence="17">
    <location>
        <begin position="164"/>
        <end position="404"/>
    </location>
</feature>
<dbReference type="EMBL" id="MFKF01000281">
    <property type="protein sequence ID" value="OGG46883.1"/>
    <property type="molecule type" value="Genomic_DNA"/>
</dbReference>
<dbReference type="EC" id="2.7.13.3" evidence="2"/>
<evidence type="ECO:0000256" key="11">
    <source>
        <dbReference type="ARBA" id="ARBA00023163"/>
    </source>
</evidence>
<accession>A0A1F6CCJ6</accession>
<evidence type="ECO:0000256" key="2">
    <source>
        <dbReference type="ARBA" id="ARBA00012438"/>
    </source>
</evidence>
<dbReference type="InterPro" id="IPR003661">
    <property type="entry name" value="HisK_dim/P_dom"/>
</dbReference>
<dbReference type="SMART" id="SM00388">
    <property type="entry name" value="HisKA"/>
    <property type="match status" value="1"/>
</dbReference>
<keyword evidence="9" id="KW-0805">Transcription regulation</keyword>
<dbReference type="CDD" id="cd17538">
    <property type="entry name" value="REC_D1_PleD-like"/>
    <property type="match status" value="1"/>
</dbReference>
<dbReference type="CDD" id="cd16922">
    <property type="entry name" value="HATPase_EvgS-ArcB-TorS-like"/>
    <property type="match status" value="1"/>
</dbReference>
<dbReference type="Proteomes" id="UP000178606">
    <property type="component" value="Unassembled WGS sequence"/>
</dbReference>
<keyword evidence="5" id="KW-0547">Nucleotide-binding</keyword>
<dbReference type="Pfam" id="PF02518">
    <property type="entry name" value="HATPase_c"/>
    <property type="match status" value="1"/>
</dbReference>
<evidence type="ECO:0000256" key="15">
    <source>
        <dbReference type="SAM" id="Coils"/>
    </source>
</evidence>
<dbReference type="InterPro" id="IPR001789">
    <property type="entry name" value="Sig_transdc_resp-reg_receiver"/>
</dbReference>
<evidence type="ECO:0000256" key="10">
    <source>
        <dbReference type="ARBA" id="ARBA00023125"/>
    </source>
</evidence>
<dbReference type="Pfam" id="PF00512">
    <property type="entry name" value="HisKA"/>
    <property type="match status" value="1"/>
</dbReference>
<dbReference type="SUPFAM" id="SSF55874">
    <property type="entry name" value="ATPase domain of HSP90 chaperone/DNA topoisomerase II/histidine kinase"/>
    <property type="match status" value="1"/>
</dbReference>
<dbReference type="InterPro" id="IPR005467">
    <property type="entry name" value="His_kinase_dom"/>
</dbReference>
<dbReference type="SUPFAM" id="SSF52172">
    <property type="entry name" value="CheY-like"/>
    <property type="match status" value="1"/>
</dbReference>
<dbReference type="Gene3D" id="3.40.50.2300">
    <property type="match status" value="1"/>
</dbReference>
<evidence type="ECO:0000259" key="18">
    <source>
        <dbReference type="PROSITE" id="PS50110"/>
    </source>
</evidence>
<dbReference type="InterPro" id="IPR003594">
    <property type="entry name" value="HATPase_dom"/>
</dbReference>
<feature type="region of interest" description="Disordered" evidence="16">
    <location>
        <begin position="300"/>
        <end position="322"/>
    </location>
</feature>
<dbReference type="Gene3D" id="3.30.565.10">
    <property type="entry name" value="Histidine kinase-like ATPase, C-terminal domain"/>
    <property type="match status" value="1"/>
</dbReference>
<evidence type="ECO:0000256" key="8">
    <source>
        <dbReference type="ARBA" id="ARBA00023012"/>
    </source>
</evidence>
<dbReference type="PROSITE" id="PS50109">
    <property type="entry name" value="HIS_KIN"/>
    <property type="match status" value="1"/>
</dbReference>
<evidence type="ECO:0000256" key="13">
    <source>
        <dbReference type="ARBA" id="ARBA00068150"/>
    </source>
</evidence>
<protein>
    <recommendedName>
        <fullName evidence="13">Sensory/regulatory protein RpfC</fullName>
        <ecNumber evidence="2">2.7.13.3</ecNumber>
    </recommendedName>
</protein>
<dbReference type="SMART" id="SM00387">
    <property type="entry name" value="HATPase_c"/>
    <property type="match status" value="1"/>
</dbReference>
<feature type="modified residue" description="4-aspartylphosphate" evidence="14">
    <location>
        <position position="54"/>
    </location>
</feature>
<dbReference type="SUPFAM" id="SSF47384">
    <property type="entry name" value="Homodimeric domain of signal transducing histidine kinase"/>
    <property type="match status" value="1"/>
</dbReference>
<dbReference type="Gene3D" id="1.10.287.130">
    <property type="match status" value="1"/>
</dbReference>
<feature type="coiled-coil region" evidence="15">
    <location>
        <begin position="127"/>
        <end position="164"/>
    </location>
</feature>
<keyword evidence="7" id="KW-0067">ATP-binding</keyword>
<keyword evidence="8" id="KW-0902">Two-component regulatory system</keyword>
<dbReference type="FunFam" id="3.30.565.10:FF:000010">
    <property type="entry name" value="Sensor histidine kinase RcsC"/>
    <property type="match status" value="1"/>
</dbReference>